<organism evidence="2 3">
    <name type="scientific">Acorus calamus</name>
    <name type="common">Sweet flag</name>
    <dbReference type="NCBI Taxonomy" id="4465"/>
    <lineage>
        <taxon>Eukaryota</taxon>
        <taxon>Viridiplantae</taxon>
        <taxon>Streptophyta</taxon>
        <taxon>Embryophyta</taxon>
        <taxon>Tracheophyta</taxon>
        <taxon>Spermatophyta</taxon>
        <taxon>Magnoliopsida</taxon>
        <taxon>Liliopsida</taxon>
        <taxon>Acoraceae</taxon>
        <taxon>Acorus</taxon>
    </lineage>
</organism>
<name>A0AAV9FT32_ACOCL</name>
<reference evidence="2" key="2">
    <citation type="submission" date="2023-06" db="EMBL/GenBank/DDBJ databases">
        <authorList>
            <person name="Ma L."/>
            <person name="Liu K.-W."/>
            <person name="Li Z."/>
            <person name="Hsiao Y.-Y."/>
            <person name="Qi Y."/>
            <person name="Fu T."/>
            <person name="Tang G."/>
            <person name="Zhang D."/>
            <person name="Sun W.-H."/>
            <person name="Liu D.-K."/>
            <person name="Li Y."/>
            <person name="Chen G.-Z."/>
            <person name="Liu X.-D."/>
            <person name="Liao X.-Y."/>
            <person name="Jiang Y.-T."/>
            <person name="Yu X."/>
            <person name="Hao Y."/>
            <person name="Huang J."/>
            <person name="Zhao X.-W."/>
            <person name="Ke S."/>
            <person name="Chen Y.-Y."/>
            <person name="Wu W.-L."/>
            <person name="Hsu J.-L."/>
            <person name="Lin Y.-F."/>
            <person name="Huang M.-D."/>
            <person name="Li C.-Y."/>
            <person name="Huang L."/>
            <person name="Wang Z.-W."/>
            <person name="Zhao X."/>
            <person name="Zhong W.-Y."/>
            <person name="Peng D.-H."/>
            <person name="Ahmad S."/>
            <person name="Lan S."/>
            <person name="Zhang J.-S."/>
            <person name="Tsai W.-C."/>
            <person name="Van De Peer Y."/>
            <person name="Liu Z.-J."/>
        </authorList>
    </citation>
    <scope>NUCLEOTIDE SEQUENCE</scope>
    <source>
        <strain evidence="2">CP</strain>
        <tissue evidence="2">Leaves</tissue>
    </source>
</reference>
<comment type="caution">
    <text evidence="2">The sequence shown here is derived from an EMBL/GenBank/DDBJ whole genome shotgun (WGS) entry which is preliminary data.</text>
</comment>
<dbReference type="Proteomes" id="UP001180020">
    <property type="component" value="Unassembled WGS sequence"/>
</dbReference>
<evidence type="ECO:0000313" key="3">
    <source>
        <dbReference type="Proteomes" id="UP001180020"/>
    </source>
</evidence>
<feature type="transmembrane region" description="Helical" evidence="1">
    <location>
        <begin position="21"/>
        <end position="40"/>
    </location>
</feature>
<protein>
    <submittedName>
        <fullName evidence="2">Uncharacterized protein</fullName>
    </submittedName>
</protein>
<accession>A0AAV9FT32</accession>
<dbReference type="AlphaFoldDB" id="A0AAV9FT32"/>
<dbReference type="EMBL" id="JAUJYO010000001">
    <property type="protein sequence ID" value="KAK1326964.1"/>
    <property type="molecule type" value="Genomic_DNA"/>
</dbReference>
<keyword evidence="3" id="KW-1185">Reference proteome</keyword>
<keyword evidence="1" id="KW-0812">Transmembrane</keyword>
<keyword evidence="1" id="KW-0472">Membrane</keyword>
<evidence type="ECO:0000256" key="1">
    <source>
        <dbReference type="SAM" id="Phobius"/>
    </source>
</evidence>
<evidence type="ECO:0000313" key="2">
    <source>
        <dbReference type="EMBL" id="KAK1326964.1"/>
    </source>
</evidence>
<feature type="transmembrane region" description="Helical" evidence="1">
    <location>
        <begin position="60"/>
        <end position="81"/>
    </location>
</feature>
<sequence>MTNTEYPVQGEAVELLSMTNIAYITASISAYSLIVLVSIVPENKDLDVVAQTTSFKSLVVLLLFSFLTGVVPIVLTGLLPITKYSPKMAKFLQ</sequence>
<gene>
    <name evidence="2" type="ORF">QJS10_CPA01g00657</name>
</gene>
<reference evidence="2" key="1">
    <citation type="journal article" date="2023" name="Nat. Commun.">
        <title>Diploid and tetraploid genomes of Acorus and the evolution of monocots.</title>
        <authorList>
            <person name="Ma L."/>
            <person name="Liu K.W."/>
            <person name="Li Z."/>
            <person name="Hsiao Y.Y."/>
            <person name="Qi Y."/>
            <person name="Fu T."/>
            <person name="Tang G.D."/>
            <person name="Zhang D."/>
            <person name="Sun W.H."/>
            <person name="Liu D.K."/>
            <person name="Li Y."/>
            <person name="Chen G.Z."/>
            <person name="Liu X.D."/>
            <person name="Liao X.Y."/>
            <person name="Jiang Y.T."/>
            <person name="Yu X."/>
            <person name="Hao Y."/>
            <person name="Huang J."/>
            <person name="Zhao X.W."/>
            <person name="Ke S."/>
            <person name="Chen Y.Y."/>
            <person name="Wu W.L."/>
            <person name="Hsu J.L."/>
            <person name="Lin Y.F."/>
            <person name="Huang M.D."/>
            <person name="Li C.Y."/>
            <person name="Huang L."/>
            <person name="Wang Z.W."/>
            <person name="Zhao X."/>
            <person name="Zhong W.Y."/>
            <person name="Peng D.H."/>
            <person name="Ahmad S."/>
            <person name="Lan S."/>
            <person name="Zhang J.S."/>
            <person name="Tsai W.C."/>
            <person name="Van de Peer Y."/>
            <person name="Liu Z.J."/>
        </authorList>
    </citation>
    <scope>NUCLEOTIDE SEQUENCE</scope>
    <source>
        <strain evidence="2">CP</strain>
    </source>
</reference>
<proteinExistence type="predicted"/>
<keyword evidence="1" id="KW-1133">Transmembrane helix</keyword>